<evidence type="ECO:0000313" key="2">
    <source>
        <dbReference type="EMBL" id="SKB60084.1"/>
    </source>
</evidence>
<evidence type="ECO:0000313" key="3">
    <source>
        <dbReference type="Proteomes" id="UP000191112"/>
    </source>
</evidence>
<dbReference type="STRING" id="619805.SAMN05660477_00142"/>
<evidence type="ECO:0000256" key="1">
    <source>
        <dbReference type="SAM" id="Phobius"/>
    </source>
</evidence>
<keyword evidence="3" id="KW-1185">Reference proteome</keyword>
<accession>A0A1T5CL04</accession>
<dbReference type="Proteomes" id="UP000191112">
    <property type="component" value="Unassembled WGS sequence"/>
</dbReference>
<dbReference type="AlphaFoldDB" id="A0A1T5CL04"/>
<dbReference type="Gene3D" id="1.20.144.10">
    <property type="entry name" value="Phosphatidic acid phosphatase type 2/haloperoxidase"/>
    <property type="match status" value="1"/>
</dbReference>
<feature type="transmembrane region" description="Helical" evidence="1">
    <location>
        <begin position="111"/>
        <end position="130"/>
    </location>
</feature>
<sequence>MTDNPTSDSLLIKISKVISNFFNPIVSLIIYYIVLTYTPHASNLDVTNFFPILFILVIPVVIWIVWNVKKGHYTNMDVSNRKQRNSLYIVIVILCAIYLAYEFFRNGNKDTTVFFLLILLILMQISNFFIKSSMHTSLNLFVAFLFLKFSLPWGIFWIILSIIIGITRIILKRHTLAEVISGAVLGSLVGLAYYFVI</sequence>
<dbReference type="EMBL" id="FUYZ01000001">
    <property type="protein sequence ID" value="SKB60084.1"/>
    <property type="molecule type" value="Genomic_DNA"/>
</dbReference>
<dbReference type="InterPro" id="IPR036938">
    <property type="entry name" value="PAP2/HPO_sf"/>
</dbReference>
<organism evidence="2 3">
    <name type="scientific">Soonwooa buanensis</name>
    <dbReference type="NCBI Taxonomy" id="619805"/>
    <lineage>
        <taxon>Bacteria</taxon>
        <taxon>Pseudomonadati</taxon>
        <taxon>Bacteroidota</taxon>
        <taxon>Flavobacteriia</taxon>
        <taxon>Flavobacteriales</taxon>
        <taxon>Weeksellaceae</taxon>
        <taxon>Chryseobacterium group</taxon>
        <taxon>Soonwooa</taxon>
    </lineage>
</organism>
<feature type="transmembrane region" description="Helical" evidence="1">
    <location>
        <begin position="20"/>
        <end position="37"/>
    </location>
</feature>
<dbReference type="RefSeq" id="WP_079665469.1">
    <property type="nucleotide sequence ID" value="NZ_FUYZ01000001.1"/>
</dbReference>
<reference evidence="2 3" key="1">
    <citation type="submission" date="2017-02" db="EMBL/GenBank/DDBJ databases">
        <authorList>
            <person name="Peterson S.W."/>
        </authorList>
    </citation>
    <scope>NUCLEOTIDE SEQUENCE [LARGE SCALE GENOMIC DNA]</scope>
    <source>
        <strain evidence="2 3">DSM 22323</strain>
    </source>
</reference>
<feature type="transmembrane region" description="Helical" evidence="1">
    <location>
        <begin position="49"/>
        <end position="66"/>
    </location>
</feature>
<proteinExistence type="predicted"/>
<keyword evidence="1" id="KW-1133">Transmembrane helix</keyword>
<keyword evidence="1" id="KW-0812">Transmembrane</keyword>
<dbReference type="OrthoDB" id="966117at2"/>
<dbReference type="SUPFAM" id="SSF48317">
    <property type="entry name" value="Acid phosphatase/Vanadium-dependent haloperoxidase"/>
    <property type="match status" value="1"/>
</dbReference>
<feature type="transmembrane region" description="Helical" evidence="1">
    <location>
        <begin position="176"/>
        <end position="196"/>
    </location>
</feature>
<keyword evidence="1" id="KW-0472">Membrane</keyword>
<gene>
    <name evidence="2" type="ORF">SAMN05660477_00142</name>
</gene>
<evidence type="ECO:0008006" key="4">
    <source>
        <dbReference type="Google" id="ProtNLM"/>
    </source>
</evidence>
<protein>
    <recommendedName>
        <fullName evidence="4">PAP2 superfamily protein</fullName>
    </recommendedName>
</protein>
<name>A0A1T5CL04_9FLAO</name>
<feature type="transmembrane region" description="Helical" evidence="1">
    <location>
        <begin position="86"/>
        <end position="104"/>
    </location>
</feature>
<feature type="transmembrane region" description="Helical" evidence="1">
    <location>
        <begin position="142"/>
        <end position="164"/>
    </location>
</feature>